<evidence type="ECO:0000256" key="1">
    <source>
        <dbReference type="SAM" id="Coils"/>
    </source>
</evidence>
<dbReference type="AlphaFoldDB" id="A0A8S0RUU5"/>
<accession>A0A8S0RUU5</accession>
<feature type="coiled-coil region" evidence="1">
    <location>
        <begin position="79"/>
        <end position="113"/>
    </location>
</feature>
<keyword evidence="3" id="KW-1185">Reference proteome</keyword>
<proteinExistence type="predicted"/>
<sequence>MKKHTAGTVSIVTIKKRMDTSKASIESNYGTVRDNQPEFDHDSWMDAVNDSSKGHVYGFGPRQPVLHVLSTPTSPRHSILAHNEDMNCLKSELARARNTIEENNERIDDLTLHFERVEGHHRVVRCKKQCE</sequence>
<feature type="non-terminal residue" evidence="2">
    <location>
        <position position="1"/>
    </location>
</feature>
<keyword evidence="1" id="KW-0175">Coiled coil</keyword>
<evidence type="ECO:0000313" key="2">
    <source>
        <dbReference type="EMBL" id="CAA2983282.1"/>
    </source>
</evidence>
<dbReference type="Gramene" id="OE9A048211T1">
    <property type="protein sequence ID" value="OE9A048211C1"/>
    <property type="gene ID" value="OE9A048211"/>
</dbReference>
<dbReference type="OrthoDB" id="1435984at2759"/>
<name>A0A8S0RUU5_OLEEU</name>
<organism evidence="2 3">
    <name type="scientific">Olea europaea subsp. europaea</name>
    <dbReference type="NCBI Taxonomy" id="158383"/>
    <lineage>
        <taxon>Eukaryota</taxon>
        <taxon>Viridiplantae</taxon>
        <taxon>Streptophyta</taxon>
        <taxon>Embryophyta</taxon>
        <taxon>Tracheophyta</taxon>
        <taxon>Spermatophyta</taxon>
        <taxon>Magnoliopsida</taxon>
        <taxon>eudicotyledons</taxon>
        <taxon>Gunneridae</taxon>
        <taxon>Pentapetalae</taxon>
        <taxon>asterids</taxon>
        <taxon>lamiids</taxon>
        <taxon>Lamiales</taxon>
        <taxon>Oleaceae</taxon>
        <taxon>Oleeae</taxon>
        <taxon>Olea</taxon>
    </lineage>
</organism>
<dbReference type="EMBL" id="CACTIH010003726">
    <property type="protein sequence ID" value="CAA2983282.1"/>
    <property type="molecule type" value="Genomic_DNA"/>
</dbReference>
<gene>
    <name evidence="2" type="ORF">OLEA9_A048211</name>
</gene>
<protein>
    <submittedName>
        <fullName evidence="2">Uncharacterized protein</fullName>
    </submittedName>
</protein>
<evidence type="ECO:0000313" key="3">
    <source>
        <dbReference type="Proteomes" id="UP000594638"/>
    </source>
</evidence>
<reference evidence="2 3" key="1">
    <citation type="submission" date="2019-12" db="EMBL/GenBank/DDBJ databases">
        <authorList>
            <person name="Alioto T."/>
            <person name="Alioto T."/>
            <person name="Gomez Garrido J."/>
        </authorList>
    </citation>
    <scope>NUCLEOTIDE SEQUENCE [LARGE SCALE GENOMIC DNA]</scope>
</reference>
<dbReference type="Proteomes" id="UP000594638">
    <property type="component" value="Unassembled WGS sequence"/>
</dbReference>
<comment type="caution">
    <text evidence="2">The sequence shown here is derived from an EMBL/GenBank/DDBJ whole genome shotgun (WGS) entry which is preliminary data.</text>
</comment>